<protein>
    <submittedName>
        <fullName evidence="1">Uncharacterized protein</fullName>
    </submittedName>
</protein>
<sequence length="381" mass="42198">MSAGVNGTTCTAEEFALSQSGPDNRYPNIYCLTRGDSIGLSFSVQAGTISILAVTVLFILIARNVMRHMRFSKSGSWTLLREPTDIYVLSLFMLDIIQALGKVTNIRWVNTGKVISGEYCTAQGAVSQFGETGVALTTVTITIHTFMSVFWRRGVHSRKAACAIVGLIYTFVALWVGIGIGINRDPDLPFYSPTPYWCWIGSRYSGDRIGGEYLWLWTALITSIILYIPLYFWSQGNLSVDPERWWYFRRRRYPAIYSILILPVSVIRWVGFGLEARGITDAIPGVATFVVDFTYSLSGAMNVILLLWTRPNLLLFGHVSGQRSDEESAIAIPKHISGSQSSGTVGRLPDEEGQGWDIPTVRDADPLISRSTLATARTPPS</sequence>
<organism evidence="1 2">
    <name type="scientific">Vararia minispora EC-137</name>
    <dbReference type="NCBI Taxonomy" id="1314806"/>
    <lineage>
        <taxon>Eukaryota</taxon>
        <taxon>Fungi</taxon>
        <taxon>Dikarya</taxon>
        <taxon>Basidiomycota</taxon>
        <taxon>Agaricomycotina</taxon>
        <taxon>Agaricomycetes</taxon>
        <taxon>Russulales</taxon>
        <taxon>Lachnocladiaceae</taxon>
        <taxon>Vararia</taxon>
    </lineage>
</organism>
<dbReference type="EMBL" id="MU273474">
    <property type="protein sequence ID" value="KAI0036176.1"/>
    <property type="molecule type" value="Genomic_DNA"/>
</dbReference>
<evidence type="ECO:0000313" key="2">
    <source>
        <dbReference type="Proteomes" id="UP000814128"/>
    </source>
</evidence>
<name>A0ACB8QWD2_9AGAM</name>
<dbReference type="Proteomes" id="UP000814128">
    <property type="component" value="Unassembled WGS sequence"/>
</dbReference>
<keyword evidence="2" id="KW-1185">Reference proteome</keyword>
<proteinExistence type="predicted"/>
<accession>A0ACB8QWD2</accession>
<gene>
    <name evidence="1" type="ORF">K488DRAFT_41622</name>
</gene>
<reference evidence="1" key="2">
    <citation type="journal article" date="2022" name="New Phytol.">
        <title>Evolutionary transition to the ectomycorrhizal habit in the genomes of a hyperdiverse lineage of mushroom-forming fungi.</title>
        <authorList>
            <person name="Looney B."/>
            <person name="Miyauchi S."/>
            <person name="Morin E."/>
            <person name="Drula E."/>
            <person name="Courty P.E."/>
            <person name="Kohler A."/>
            <person name="Kuo A."/>
            <person name="LaButti K."/>
            <person name="Pangilinan J."/>
            <person name="Lipzen A."/>
            <person name="Riley R."/>
            <person name="Andreopoulos W."/>
            <person name="He G."/>
            <person name="Johnson J."/>
            <person name="Nolan M."/>
            <person name="Tritt A."/>
            <person name="Barry K.W."/>
            <person name="Grigoriev I.V."/>
            <person name="Nagy L.G."/>
            <person name="Hibbett D."/>
            <person name="Henrissat B."/>
            <person name="Matheny P.B."/>
            <person name="Labbe J."/>
            <person name="Martin F.M."/>
        </authorList>
    </citation>
    <scope>NUCLEOTIDE SEQUENCE</scope>
    <source>
        <strain evidence="1">EC-137</strain>
    </source>
</reference>
<reference evidence="1" key="1">
    <citation type="submission" date="2021-02" db="EMBL/GenBank/DDBJ databases">
        <authorList>
            <consortium name="DOE Joint Genome Institute"/>
            <person name="Ahrendt S."/>
            <person name="Looney B.P."/>
            <person name="Miyauchi S."/>
            <person name="Morin E."/>
            <person name="Drula E."/>
            <person name="Courty P.E."/>
            <person name="Chicoki N."/>
            <person name="Fauchery L."/>
            <person name="Kohler A."/>
            <person name="Kuo A."/>
            <person name="Labutti K."/>
            <person name="Pangilinan J."/>
            <person name="Lipzen A."/>
            <person name="Riley R."/>
            <person name="Andreopoulos W."/>
            <person name="He G."/>
            <person name="Johnson J."/>
            <person name="Barry K.W."/>
            <person name="Grigoriev I.V."/>
            <person name="Nagy L."/>
            <person name="Hibbett D."/>
            <person name="Henrissat B."/>
            <person name="Matheny P.B."/>
            <person name="Labbe J."/>
            <person name="Martin F."/>
        </authorList>
    </citation>
    <scope>NUCLEOTIDE SEQUENCE</scope>
    <source>
        <strain evidence="1">EC-137</strain>
    </source>
</reference>
<comment type="caution">
    <text evidence="1">The sequence shown here is derived from an EMBL/GenBank/DDBJ whole genome shotgun (WGS) entry which is preliminary data.</text>
</comment>
<evidence type="ECO:0000313" key="1">
    <source>
        <dbReference type="EMBL" id="KAI0036176.1"/>
    </source>
</evidence>